<keyword evidence="1" id="KW-0472">Membrane</keyword>
<feature type="transmembrane region" description="Helical" evidence="1">
    <location>
        <begin position="231"/>
        <end position="249"/>
    </location>
</feature>
<organism evidence="2 3">
    <name type="scientific">Lactuca saligna</name>
    <name type="common">Willowleaf lettuce</name>
    <dbReference type="NCBI Taxonomy" id="75948"/>
    <lineage>
        <taxon>Eukaryota</taxon>
        <taxon>Viridiplantae</taxon>
        <taxon>Streptophyta</taxon>
        <taxon>Embryophyta</taxon>
        <taxon>Tracheophyta</taxon>
        <taxon>Spermatophyta</taxon>
        <taxon>Magnoliopsida</taxon>
        <taxon>eudicotyledons</taxon>
        <taxon>Gunneridae</taxon>
        <taxon>Pentapetalae</taxon>
        <taxon>asterids</taxon>
        <taxon>campanulids</taxon>
        <taxon>Asterales</taxon>
        <taxon>Asteraceae</taxon>
        <taxon>Cichorioideae</taxon>
        <taxon>Cichorieae</taxon>
        <taxon>Lactucinae</taxon>
        <taxon>Lactuca</taxon>
    </lineage>
</organism>
<feature type="transmembrane region" description="Helical" evidence="1">
    <location>
        <begin position="198"/>
        <end position="219"/>
    </location>
</feature>
<name>A0AA35UX98_LACSI</name>
<gene>
    <name evidence="2" type="ORF">LSALG_LOCUS1342</name>
</gene>
<dbReference type="AlphaFoldDB" id="A0AA35UX98"/>
<evidence type="ECO:0000313" key="3">
    <source>
        <dbReference type="Proteomes" id="UP001177003"/>
    </source>
</evidence>
<evidence type="ECO:0000313" key="2">
    <source>
        <dbReference type="EMBL" id="CAI9260510.1"/>
    </source>
</evidence>
<accession>A0AA35UX98</accession>
<keyword evidence="3" id="KW-1185">Reference proteome</keyword>
<keyword evidence="1" id="KW-0812">Transmembrane</keyword>
<dbReference type="Proteomes" id="UP001177003">
    <property type="component" value="Chromosome 0"/>
</dbReference>
<reference evidence="2" key="1">
    <citation type="submission" date="2023-04" db="EMBL/GenBank/DDBJ databases">
        <authorList>
            <person name="Vijverberg K."/>
            <person name="Xiong W."/>
            <person name="Schranz E."/>
        </authorList>
    </citation>
    <scope>NUCLEOTIDE SEQUENCE</scope>
</reference>
<sequence>MPPRLTPFRTLIGTMEKVVTPTFTQSTRPHPRKTKTSLTSVLRVLVSTVRIWVFMIQLLMVSVSLINKWLSLILCTKASDLLKNLSLDSQAKTTEIHEPTKKVRYFHHMSSMDAGNGLVQPTNRSVTPLILDFMDPTMAYYPNGYASSYYYGVSNPQQQQQPKEPETDLTKVNEVGMETSYVEETKSRVVMKDLQRCFVYYTMIAEMTMLLIALNNGYLKINYQRESYSELGYLIFLLEILINVLVRLVGPDDHMYPDSVDVRDVEFGLGIRYNSKPKAAPPTGSAIKSLRTGVMPQFKSSFVAASTSSNNYGNQGSKKMVLSGFVSGGINFKRMNIL</sequence>
<evidence type="ECO:0000256" key="1">
    <source>
        <dbReference type="SAM" id="Phobius"/>
    </source>
</evidence>
<keyword evidence="1" id="KW-1133">Transmembrane helix</keyword>
<dbReference type="EMBL" id="OX465086">
    <property type="protein sequence ID" value="CAI9260510.1"/>
    <property type="molecule type" value="Genomic_DNA"/>
</dbReference>
<protein>
    <submittedName>
        <fullName evidence="2">Uncharacterized protein</fullName>
    </submittedName>
</protein>
<proteinExistence type="predicted"/>